<dbReference type="Pfam" id="PF20408">
    <property type="entry name" value="Abhydrolase_11"/>
    <property type="match status" value="1"/>
</dbReference>
<dbReference type="InterPro" id="IPR056519">
    <property type="entry name" value="KANSL3_1st"/>
</dbReference>
<name>A0A2G8KN96_STIJA</name>
<dbReference type="Gene3D" id="3.40.50.1820">
    <property type="entry name" value="alpha/beta hydrolase"/>
    <property type="match status" value="1"/>
</dbReference>
<dbReference type="GO" id="GO:0045944">
    <property type="term" value="P:positive regulation of transcription by RNA polymerase II"/>
    <property type="evidence" value="ECO:0007669"/>
    <property type="project" value="TreeGrafter"/>
</dbReference>
<feature type="region of interest" description="Disordered" evidence="1">
    <location>
        <begin position="735"/>
        <end position="755"/>
    </location>
</feature>
<evidence type="ECO:0000313" key="4">
    <source>
        <dbReference type="EMBL" id="PIK49489.1"/>
    </source>
</evidence>
<sequence length="1079" mass="116051">SDFARMASTKASMANDPSRQRSSFLLHVSANERELDKVMLDHSYSKLWSSHPGASHAQPAKMLFVPKSLRVSKPEKLYQAASQEINVTLEEESKSVTVPYDIARARLVMNECERHVGFARANPSDERTDEDWEEKLNRTGWTQSQTKLFSRIIKHLQADRLSKLACEGTSNEPVMRRIYVDKCAKMVRRTLAAVGWDQKLTHWLHKTLVQNLSNSLLGSYLNVLQTLRPKIPSLIDKMTGLKSSSSGRSSSTSNEALSLLLKRPWDPAVGLLSQHKPGKLPGSPILLMAPNGPLLPTSSQSRRMRFWNSQLSGMGKAIPVSLHTPAGSNLTVATCLENMVTAVKGKVVELKAQYSNRPIILVGWSVGALVATQISLQESVNGVVCLGFPSKGLNGYRGDIDEPLFACKTPCLFVVGQESSVCNQDDIENLREKMKAITGLVIVGGADERLRMSKNKKKLEGVTQSMVDRCIIDEIGEFLHKILTSDTSGDHGKASSEAATKKRERDKEKKEKKRKVQRDLYSELKGRQTPPSAAGLKRRGTLMVEKGVHTEHIETPSAQSDADLIARHQTPAVVPSAPRPAAIIPPPIPQKIPTNLVPTTTRIPSASLVPSTPTRVPSSTNLVPSTNLVATVRAPKPSLSLPGPSTPKEKDTSFSSQYAHFLAQLTERDGGKSSAATIASTSSSSTGITKPMPELEAISGDDGSKATMKRLTTSPTTVKGKRMRLVSLPIITTSSSTQPAALGTSPPGPVKPDRAGQASAMAKRVSLLAGKGAINFEKLKVAMNQGKSKDVKGNVGGVLESILGKGAGSKSNSQHAFIQALNSTKTQPLKQPRKLSGSKSPVYSKKPETKSSISTIQLISTTQLKGQTLANPAKMVKTSPALSQPTTTTTTISTLPAKNPLIPSEGSVQTIQKLQPTEVSVQTIQKLQFHDFPLTTVSLKTSRGVSTYTQAKILTDLQHGSGLTLNLLEDGKVKKVGAAAQPTLRANTTLHTVPMPRSSVSPPAPGSNVLTSPKADVSVGSVTVVSKGPISTPDHNYLSPDSEYKGADVDQCRNNTCQRGKACRSKTGGRNTETGANRC</sequence>
<feature type="region of interest" description="Disordered" evidence="1">
    <location>
        <begin position="1"/>
        <end position="20"/>
    </location>
</feature>
<feature type="compositionally biased region" description="Basic and acidic residues" evidence="1">
    <location>
        <begin position="488"/>
        <end position="509"/>
    </location>
</feature>
<dbReference type="STRING" id="307972.A0A2G8KN96"/>
<dbReference type="GO" id="GO:0044545">
    <property type="term" value="C:NSL complex"/>
    <property type="evidence" value="ECO:0007669"/>
    <property type="project" value="TreeGrafter"/>
</dbReference>
<dbReference type="EMBL" id="MRZV01000463">
    <property type="protein sequence ID" value="PIK49489.1"/>
    <property type="molecule type" value="Genomic_DNA"/>
</dbReference>
<feature type="region of interest" description="Disordered" evidence="1">
    <location>
        <begin position="822"/>
        <end position="849"/>
    </location>
</feature>
<protein>
    <submittedName>
        <fullName evidence="4">Putative KAT8 regulatory NSL complex subunit 3</fullName>
    </submittedName>
</protein>
<feature type="compositionally biased region" description="Polar residues" evidence="1">
    <location>
        <begin position="9"/>
        <end position="20"/>
    </location>
</feature>
<feature type="domain" description="KANSL3 helical" evidence="3">
    <location>
        <begin position="128"/>
        <end position="246"/>
    </location>
</feature>
<dbReference type="Proteomes" id="UP000230750">
    <property type="component" value="Unassembled WGS sequence"/>
</dbReference>
<feature type="domain" description="KANL3/Tex30 alpha/beta hydrolase-like" evidence="2">
    <location>
        <begin position="340"/>
        <end position="463"/>
    </location>
</feature>
<reference evidence="4 5" key="1">
    <citation type="journal article" date="2017" name="PLoS Biol.">
        <title>The sea cucumber genome provides insights into morphological evolution and visceral regeneration.</title>
        <authorList>
            <person name="Zhang X."/>
            <person name="Sun L."/>
            <person name="Yuan J."/>
            <person name="Sun Y."/>
            <person name="Gao Y."/>
            <person name="Zhang L."/>
            <person name="Li S."/>
            <person name="Dai H."/>
            <person name="Hamel J.F."/>
            <person name="Liu C."/>
            <person name="Yu Y."/>
            <person name="Liu S."/>
            <person name="Lin W."/>
            <person name="Guo K."/>
            <person name="Jin S."/>
            <person name="Xu P."/>
            <person name="Storey K.B."/>
            <person name="Huan P."/>
            <person name="Zhang T."/>
            <person name="Zhou Y."/>
            <person name="Zhang J."/>
            <person name="Lin C."/>
            <person name="Li X."/>
            <person name="Xing L."/>
            <person name="Huo D."/>
            <person name="Sun M."/>
            <person name="Wang L."/>
            <person name="Mercier A."/>
            <person name="Li F."/>
            <person name="Yang H."/>
            <person name="Xiang J."/>
        </authorList>
    </citation>
    <scope>NUCLEOTIDE SEQUENCE [LARGE SCALE GENOMIC DNA]</scope>
    <source>
        <strain evidence="4">Shaxun</strain>
        <tissue evidence="4">Muscle</tissue>
    </source>
</reference>
<dbReference type="Pfam" id="PF23154">
    <property type="entry name" value="KANSL3_1st"/>
    <property type="match status" value="1"/>
</dbReference>
<organism evidence="4 5">
    <name type="scientific">Stichopus japonicus</name>
    <name type="common">Sea cucumber</name>
    <dbReference type="NCBI Taxonomy" id="307972"/>
    <lineage>
        <taxon>Eukaryota</taxon>
        <taxon>Metazoa</taxon>
        <taxon>Echinodermata</taxon>
        <taxon>Eleutherozoa</taxon>
        <taxon>Echinozoa</taxon>
        <taxon>Holothuroidea</taxon>
        <taxon>Aspidochirotacea</taxon>
        <taxon>Aspidochirotida</taxon>
        <taxon>Stichopodidae</taxon>
        <taxon>Apostichopus</taxon>
    </lineage>
</organism>
<feature type="region of interest" description="Disordered" evidence="1">
    <location>
        <begin position="1059"/>
        <end position="1079"/>
    </location>
</feature>
<dbReference type="AlphaFoldDB" id="A0A2G8KN96"/>
<feature type="compositionally biased region" description="Basic and acidic residues" evidence="1">
    <location>
        <begin position="517"/>
        <end position="526"/>
    </location>
</feature>
<feature type="region of interest" description="Disordered" evidence="1">
    <location>
        <begin position="672"/>
        <end position="708"/>
    </location>
</feature>
<feature type="non-terminal residue" evidence="4">
    <location>
        <position position="1"/>
    </location>
</feature>
<comment type="caution">
    <text evidence="4">The sequence shown here is derived from an EMBL/GenBank/DDBJ whole genome shotgun (WGS) entry which is preliminary data.</text>
</comment>
<dbReference type="InterPro" id="IPR026555">
    <property type="entry name" value="NSL3/Tex30"/>
</dbReference>
<evidence type="ECO:0000256" key="1">
    <source>
        <dbReference type="SAM" id="MobiDB-lite"/>
    </source>
</evidence>
<feature type="region of interest" description="Disordered" evidence="1">
    <location>
        <begin position="486"/>
        <end position="539"/>
    </location>
</feature>
<evidence type="ECO:0000313" key="5">
    <source>
        <dbReference type="Proteomes" id="UP000230750"/>
    </source>
</evidence>
<accession>A0A2G8KN96</accession>
<feature type="compositionally biased region" description="Low complexity" evidence="1">
    <location>
        <begin position="672"/>
        <end position="690"/>
    </location>
</feature>
<feature type="compositionally biased region" description="Polar residues" evidence="1">
    <location>
        <begin position="1068"/>
        <end position="1079"/>
    </location>
</feature>
<proteinExistence type="predicted"/>
<dbReference type="PANTHER" id="PTHR13136">
    <property type="entry name" value="TESTIS DEVELOPMENT PROTEIN PRTD"/>
    <property type="match status" value="1"/>
</dbReference>
<gene>
    <name evidence="4" type="ORF">BSL78_13637</name>
</gene>
<dbReference type="InterPro" id="IPR046879">
    <property type="entry name" value="KANL3/Tex30_Abhydrolase"/>
</dbReference>
<evidence type="ECO:0000259" key="2">
    <source>
        <dbReference type="Pfam" id="PF20408"/>
    </source>
</evidence>
<dbReference type="PANTHER" id="PTHR13136:SF16">
    <property type="entry name" value="KAT8 REGULATORY NSL COMPLEX SUBUNIT 3"/>
    <property type="match status" value="1"/>
</dbReference>
<evidence type="ECO:0000259" key="3">
    <source>
        <dbReference type="Pfam" id="PF23154"/>
    </source>
</evidence>
<dbReference type="OrthoDB" id="6415022at2759"/>
<dbReference type="SUPFAM" id="SSF53474">
    <property type="entry name" value="alpha/beta-Hydrolases"/>
    <property type="match status" value="1"/>
</dbReference>
<feature type="region of interest" description="Disordered" evidence="1">
    <location>
        <begin position="991"/>
        <end position="1013"/>
    </location>
</feature>
<dbReference type="InterPro" id="IPR029058">
    <property type="entry name" value="AB_hydrolase_fold"/>
</dbReference>
<keyword evidence="5" id="KW-1185">Reference proteome</keyword>
<feature type="region of interest" description="Disordered" evidence="1">
    <location>
        <begin position="603"/>
        <end position="622"/>
    </location>
</feature>